<feature type="region of interest" description="Disordered" evidence="7">
    <location>
        <begin position="384"/>
        <end position="463"/>
    </location>
</feature>
<feature type="transmembrane region" description="Helical" evidence="8">
    <location>
        <begin position="479"/>
        <end position="497"/>
    </location>
</feature>
<keyword evidence="4 8" id="KW-0812">Transmembrane</keyword>
<feature type="domain" description="Membrane transport protein MMPL" evidence="9">
    <location>
        <begin position="72"/>
        <end position="383"/>
    </location>
</feature>
<keyword evidence="11" id="KW-1185">Reference proteome</keyword>
<dbReference type="Pfam" id="PF03176">
    <property type="entry name" value="MMPL"/>
    <property type="match status" value="2"/>
</dbReference>
<comment type="caution">
    <text evidence="10">The sequence shown here is derived from an EMBL/GenBank/DDBJ whole genome shotgun (WGS) entry which is preliminary data.</text>
</comment>
<feature type="transmembrane region" description="Helical" evidence="8">
    <location>
        <begin position="337"/>
        <end position="363"/>
    </location>
</feature>
<evidence type="ECO:0000256" key="4">
    <source>
        <dbReference type="ARBA" id="ARBA00022692"/>
    </source>
</evidence>
<evidence type="ECO:0000313" key="10">
    <source>
        <dbReference type="EMBL" id="MEU0709927.1"/>
    </source>
</evidence>
<evidence type="ECO:0000256" key="6">
    <source>
        <dbReference type="ARBA" id="ARBA00023136"/>
    </source>
</evidence>
<dbReference type="PANTHER" id="PTHR33406:SF11">
    <property type="entry name" value="MEMBRANE PROTEIN SCO6666-RELATED"/>
    <property type="match status" value="1"/>
</dbReference>
<evidence type="ECO:0000259" key="9">
    <source>
        <dbReference type="Pfam" id="PF03176"/>
    </source>
</evidence>
<gene>
    <name evidence="10" type="ORF">ABZ508_21450</name>
</gene>
<feature type="transmembrane region" description="Helical" evidence="8">
    <location>
        <begin position="39"/>
        <end position="56"/>
    </location>
</feature>
<dbReference type="RefSeq" id="WP_359656173.1">
    <property type="nucleotide sequence ID" value="NZ_JBEXZP010000118.1"/>
</dbReference>
<sequence length="844" mass="85483">MPTTTKPSPAPNPAPEPSPPGRGDGPGGPPVPFAVRHRHLVSVVALLLMALSGLIGRDVADRLSSGGIVPLGAESMGAEEVLRDRFGAGRPEMVLLVRTDAAGGPGGGGIGAPAAVAAGRAVERRLAADPGVERVLSPWSAGPGTGLRSRDGRSGLVLAWLRGGDHQRGKTAERVVPGVTGRFGPLEVTAGGEAPTRVEVARQASRDARLSELVALPVTVTLLLLVFGSLPAAGLPVLVGVFAALGTTALLRGLTGLTEVSVYALNIGTALAFALAIDYSLFLVSRYREERARGAEDTAALRTALRTAGRAVAFSAGTVACSMAALLVFPHPLLRSLGFAGVAVTVMAAVGSLVVLPAVLALLGDRLDRLDVFARWRRPRAAAARSTEAAGCPDAAEGRSEVDGSATGTAPGEATSGTGVAGASDAAGGTGRTGGTGAAGGTGRTGASGAPRGTGVAGSAAAGRGGWGSIALAVMRRPLATGVPVACLLVLLTVPFADVRFAMSDDRVLPASSAAGGVGAALREDFPGSPVGATTIALPGLDTRVPARAAELDRYARRVSAVDGVTRVDTATGTYARGRLVTGPSPSSARFLPRLSGRSGTYLSVAMAGEPGGPAGADRVGAIRAVPAPAPARVGGFDARVADVRGAIGDRLPLALTLVGVSMVVLVLGLTRRPVLALKALVLNTLSLCATFGALVFVFQQGHLKWLVGDFVTTGSLDVQIPVVTFCVAFGLSMDYECMLLSRMVEEHRAGADTVTAVARGLDRTARLFTWSAAILAVVMVALATSGLVFLKAVGVGLALAAVLDATVVRGLLVPAVMRLAGRANWWAPAWLRGKEDRTGPLVR</sequence>
<feature type="compositionally biased region" description="Low complexity" evidence="7">
    <location>
        <begin position="412"/>
        <end position="427"/>
    </location>
</feature>
<proteinExistence type="inferred from homology"/>
<accession>A0ABV2W8S9</accession>
<dbReference type="InterPro" id="IPR050545">
    <property type="entry name" value="Mycobact_MmpL"/>
</dbReference>
<feature type="transmembrane region" description="Helical" evidence="8">
    <location>
        <begin position="213"/>
        <end position="243"/>
    </location>
</feature>
<protein>
    <submittedName>
        <fullName evidence="10">MMPL family transporter</fullName>
    </submittedName>
</protein>
<feature type="transmembrane region" description="Helical" evidence="8">
    <location>
        <begin position="796"/>
        <end position="817"/>
    </location>
</feature>
<evidence type="ECO:0000256" key="7">
    <source>
        <dbReference type="SAM" id="MobiDB-lite"/>
    </source>
</evidence>
<feature type="transmembrane region" description="Helical" evidence="8">
    <location>
        <begin position="719"/>
        <end position="736"/>
    </location>
</feature>
<comment type="subcellular location">
    <subcellularLocation>
        <location evidence="1">Cell membrane</location>
        <topology evidence="1">Multi-pass membrane protein</topology>
    </subcellularLocation>
</comment>
<name>A0ABV2W8S9_9ACTN</name>
<feature type="compositionally biased region" description="Gly residues" evidence="7">
    <location>
        <begin position="428"/>
        <end position="446"/>
    </location>
</feature>
<feature type="transmembrane region" description="Helical" evidence="8">
    <location>
        <begin position="263"/>
        <end position="284"/>
    </location>
</feature>
<keyword evidence="5 8" id="KW-1133">Transmembrane helix</keyword>
<evidence type="ECO:0000256" key="1">
    <source>
        <dbReference type="ARBA" id="ARBA00004651"/>
    </source>
</evidence>
<keyword evidence="3" id="KW-1003">Cell membrane</keyword>
<feature type="compositionally biased region" description="Low complexity" evidence="7">
    <location>
        <begin position="447"/>
        <end position="462"/>
    </location>
</feature>
<feature type="transmembrane region" description="Helical" evidence="8">
    <location>
        <begin position="768"/>
        <end position="790"/>
    </location>
</feature>
<feature type="region of interest" description="Disordered" evidence="7">
    <location>
        <begin position="1"/>
        <end position="31"/>
    </location>
</feature>
<feature type="domain" description="Membrane transport protein MMPL" evidence="9">
    <location>
        <begin position="601"/>
        <end position="829"/>
    </location>
</feature>
<evidence type="ECO:0000256" key="2">
    <source>
        <dbReference type="ARBA" id="ARBA00010157"/>
    </source>
</evidence>
<comment type="similarity">
    <text evidence="2">Belongs to the resistance-nodulation-cell division (RND) (TC 2.A.6) family. MmpL subfamily.</text>
</comment>
<dbReference type="PANTHER" id="PTHR33406">
    <property type="entry name" value="MEMBRANE PROTEIN MJ1562-RELATED"/>
    <property type="match status" value="1"/>
</dbReference>
<evidence type="ECO:0000256" key="8">
    <source>
        <dbReference type="SAM" id="Phobius"/>
    </source>
</evidence>
<dbReference type="EMBL" id="JBEXZR010000020">
    <property type="protein sequence ID" value="MEU0709927.1"/>
    <property type="molecule type" value="Genomic_DNA"/>
</dbReference>
<dbReference type="InterPro" id="IPR004869">
    <property type="entry name" value="MMPL_dom"/>
</dbReference>
<feature type="transmembrane region" description="Helical" evidence="8">
    <location>
        <begin position="652"/>
        <end position="670"/>
    </location>
</feature>
<feature type="transmembrane region" description="Helical" evidence="8">
    <location>
        <begin position="311"/>
        <end position="331"/>
    </location>
</feature>
<evidence type="ECO:0000256" key="3">
    <source>
        <dbReference type="ARBA" id="ARBA00022475"/>
    </source>
</evidence>
<dbReference type="Proteomes" id="UP001550378">
    <property type="component" value="Unassembled WGS sequence"/>
</dbReference>
<dbReference type="SUPFAM" id="SSF82866">
    <property type="entry name" value="Multidrug efflux transporter AcrB transmembrane domain"/>
    <property type="match status" value="2"/>
</dbReference>
<organism evidence="10 11">
    <name type="scientific">Streptomyces lavendulocolor</name>
    <dbReference type="NCBI Taxonomy" id="67316"/>
    <lineage>
        <taxon>Bacteria</taxon>
        <taxon>Bacillati</taxon>
        <taxon>Actinomycetota</taxon>
        <taxon>Actinomycetes</taxon>
        <taxon>Kitasatosporales</taxon>
        <taxon>Streptomycetaceae</taxon>
        <taxon>Streptomyces</taxon>
    </lineage>
</organism>
<reference evidence="10 11" key="1">
    <citation type="submission" date="2024-06" db="EMBL/GenBank/DDBJ databases">
        <title>The Natural Products Discovery Center: Release of the First 8490 Sequenced Strains for Exploring Actinobacteria Biosynthetic Diversity.</title>
        <authorList>
            <person name="Kalkreuter E."/>
            <person name="Kautsar S.A."/>
            <person name="Yang D."/>
            <person name="Bader C.D."/>
            <person name="Teijaro C.N."/>
            <person name="Fluegel L."/>
            <person name="Davis C.M."/>
            <person name="Simpson J.R."/>
            <person name="Lauterbach L."/>
            <person name="Steele A.D."/>
            <person name="Gui C."/>
            <person name="Meng S."/>
            <person name="Li G."/>
            <person name="Viehrig K."/>
            <person name="Ye F."/>
            <person name="Su P."/>
            <person name="Kiefer A.F."/>
            <person name="Nichols A."/>
            <person name="Cepeda A.J."/>
            <person name="Yan W."/>
            <person name="Fan B."/>
            <person name="Jiang Y."/>
            <person name="Adhikari A."/>
            <person name="Zheng C.-J."/>
            <person name="Schuster L."/>
            <person name="Cowan T.M."/>
            <person name="Smanski M.J."/>
            <person name="Chevrette M.G."/>
            <person name="De Carvalho L.P.S."/>
            <person name="Shen B."/>
        </authorList>
    </citation>
    <scope>NUCLEOTIDE SEQUENCE [LARGE SCALE GENOMIC DNA]</scope>
    <source>
        <strain evidence="10 11">NPDC006337</strain>
    </source>
</reference>
<feature type="compositionally biased region" description="Pro residues" evidence="7">
    <location>
        <begin position="8"/>
        <end position="20"/>
    </location>
</feature>
<evidence type="ECO:0000313" key="11">
    <source>
        <dbReference type="Proteomes" id="UP001550378"/>
    </source>
</evidence>
<keyword evidence="6 8" id="KW-0472">Membrane</keyword>
<evidence type="ECO:0000256" key="5">
    <source>
        <dbReference type="ARBA" id="ARBA00022989"/>
    </source>
</evidence>
<feature type="transmembrane region" description="Helical" evidence="8">
    <location>
        <begin position="677"/>
        <end position="699"/>
    </location>
</feature>
<dbReference type="Gene3D" id="1.20.1640.10">
    <property type="entry name" value="Multidrug efflux transporter AcrB transmembrane domain"/>
    <property type="match status" value="2"/>
</dbReference>